<dbReference type="NCBIfam" id="TIGR03860">
    <property type="entry name" value="FMN_nitrolo"/>
    <property type="match status" value="1"/>
</dbReference>
<accession>A0A381TCF4</accession>
<dbReference type="CDD" id="cd01095">
    <property type="entry name" value="Nitrilotriacetate_monoxgenase"/>
    <property type="match status" value="1"/>
</dbReference>
<name>A0A381TCF4_9ZZZZ</name>
<protein>
    <recommendedName>
        <fullName evidence="7">Luciferase-like domain-containing protein</fullName>
    </recommendedName>
</protein>
<dbReference type="InterPro" id="IPR016215">
    <property type="entry name" value="NTA_MOA"/>
</dbReference>
<dbReference type="AlphaFoldDB" id="A0A381TCF4"/>
<evidence type="ECO:0000256" key="2">
    <source>
        <dbReference type="ARBA" id="ARBA00022643"/>
    </source>
</evidence>
<dbReference type="Gene3D" id="3.20.20.30">
    <property type="entry name" value="Luciferase-like domain"/>
    <property type="match status" value="1"/>
</dbReference>
<feature type="region of interest" description="Disordered" evidence="6">
    <location>
        <begin position="1"/>
        <end position="67"/>
    </location>
</feature>
<keyword evidence="4" id="KW-0503">Monooxygenase</keyword>
<reference evidence="8" key="1">
    <citation type="submission" date="2018-05" db="EMBL/GenBank/DDBJ databases">
        <authorList>
            <person name="Lanie J.A."/>
            <person name="Ng W.-L."/>
            <person name="Kazmierczak K.M."/>
            <person name="Andrzejewski T.M."/>
            <person name="Davidsen T.M."/>
            <person name="Wayne K.J."/>
            <person name="Tettelin H."/>
            <person name="Glass J.I."/>
            <person name="Rusch D."/>
            <person name="Podicherti R."/>
            <person name="Tsui H.-C.T."/>
            <person name="Winkler M.E."/>
        </authorList>
    </citation>
    <scope>NUCLEOTIDE SEQUENCE</scope>
</reference>
<proteinExistence type="inferred from homology"/>
<dbReference type="SUPFAM" id="SSF51679">
    <property type="entry name" value="Bacterial luciferase-like"/>
    <property type="match status" value="1"/>
</dbReference>
<dbReference type="PANTHER" id="PTHR30011">
    <property type="entry name" value="ALKANESULFONATE MONOOXYGENASE-RELATED"/>
    <property type="match status" value="1"/>
</dbReference>
<keyword evidence="1" id="KW-0285">Flavoprotein</keyword>
<dbReference type="InterPro" id="IPR011251">
    <property type="entry name" value="Luciferase-like_dom"/>
</dbReference>
<evidence type="ECO:0000259" key="7">
    <source>
        <dbReference type="Pfam" id="PF00296"/>
    </source>
</evidence>
<evidence type="ECO:0000256" key="1">
    <source>
        <dbReference type="ARBA" id="ARBA00022630"/>
    </source>
</evidence>
<keyword evidence="3" id="KW-0560">Oxidoreductase</keyword>
<dbReference type="PIRSF" id="PIRSF000337">
    <property type="entry name" value="NTA_MOA"/>
    <property type="match status" value="1"/>
</dbReference>
<evidence type="ECO:0000313" key="8">
    <source>
        <dbReference type="EMBL" id="SVA13404.1"/>
    </source>
</evidence>
<dbReference type="GO" id="GO:0016705">
    <property type="term" value="F:oxidoreductase activity, acting on paired donors, with incorporation or reduction of molecular oxygen"/>
    <property type="evidence" value="ECO:0007669"/>
    <property type="project" value="InterPro"/>
</dbReference>
<dbReference type="GO" id="GO:0004497">
    <property type="term" value="F:monooxygenase activity"/>
    <property type="evidence" value="ECO:0007669"/>
    <property type="project" value="UniProtKB-KW"/>
</dbReference>
<dbReference type="PANTHER" id="PTHR30011:SF16">
    <property type="entry name" value="C2H2 FINGER DOMAIN TRANSCRIPTION FACTOR (EUROFUNG)-RELATED"/>
    <property type="match status" value="1"/>
</dbReference>
<feature type="domain" description="Luciferase-like" evidence="7">
    <location>
        <begin position="112"/>
        <end position="456"/>
    </location>
</feature>
<dbReference type="InterPro" id="IPR036661">
    <property type="entry name" value="Luciferase-like_sf"/>
</dbReference>
<comment type="similarity">
    <text evidence="5">Belongs to the NtaA/SnaA/DszA monooxygenase family.</text>
</comment>
<evidence type="ECO:0000256" key="5">
    <source>
        <dbReference type="ARBA" id="ARBA00033748"/>
    </source>
</evidence>
<feature type="compositionally biased region" description="Low complexity" evidence="6">
    <location>
        <begin position="29"/>
        <end position="42"/>
    </location>
</feature>
<evidence type="ECO:0000256" key="3">
    <source>
        <dbReference type="ARBA" id="ARBA00023002"/>
    </source>
</evidence>
<keyword evidence="2" id="KW-0288">FMN</keyword>
<gene>
    <name evidence="8" type="ORF">METZ01_LOCUS66258</name>
</gene>
<sequence length="505" mass="56754">MGGFQVLKNPQDDKTTSTTSPPESKKGFSTTSPSRSTYRTSPNGSKRPWPRRNQQFSSAKHDRVKDRKKKFHLAQFLVHGPTYHSLAMWRHPRTDWTEDSWRKPELYQHIAQVCERGLFDTVFFADLNYISDSYKGSLEPALRYATQAPEHDPIPLLTMIAAVTKHVGLGATFSVSYQHPFYAARLWATLDHLTGGRAAWNMVTSLNQNQATNYGQANLEPSELRYEKAHEFIEVCQQLWNSWDEDAVVMDRQNAVFADASKVRRIEYEGRHYSSRGPLNVVRSPQIGPALLQAGTSPKGIDLAAKYADAVFAINPRVEEAATYYSKLKGRVSDLGRDPDHCAVLFGAQPIIGSSEVEALEKQEEHNSLVPLEGGMTILSGHLNFDLSKLSPGDEMMSRTEPELQRSRRVYQKDNGDSMTVKEVAQRHGESVGLPQFVGTPASVADQLEAFFDKVGGDGFMLSPIYNPGAIEEFVDLVVPELQRRGRFRTAYTGTTQRDHFRQVE</sequence>
<evidence type="ECO:0000256" key="6">
    <source>
        <dbReference type="SAM" id="MobiDB-lite"/>
    </source>
</evidence>
<dbReference type="EMBL" id="UINC01004315">
    <property type="protein sequence ID" value="SVA13404.1"/>
    <property type="molecule type" value="Genomic_DNA"/>
</dbReference>
<dbReference type="Pfam" id="PF00296">
    <property type="entry name" value="Bac_luciferase"/>
    <property type="match status" value="1"/>
</dbReference>
<organism evidence="8">
    <name type="scientific">marine metagenome</name>
    <dbReference type="NCBI Taxonomy" id="408172"/>
    <lineage>
        <taxon>unclassified sequences</taxon>
        <taxon>metagenomes</taxon>
        <taxon>ecological metagenomes</taxon>
    </lineage>
</organism>
<dbReference type="InterPro" id="IPR051260">
    <property type="entry name" value="Diverse_substr_monoxygenases"/>
</dbReference>
<evidence type="ECO:0000256" key="4">
    <source>
        <dbReference type="ARBA" id="ARBA00023033"/>
    </source>
</evidence>